<dbReference type="InterPro" id="IPR000795">
    <property type="entry name" value="T_Tr_GTP-bd_dom"/>
</dbReference>
<dbReference type="Pfam" id="PF00009">
    <property type="entry name" value="GTP_EFTU"/>
    <property type="match status" value="1"/>
</dbReference>
<sequence length="609" mass="67099">MNLRNIAIIAHVDHGKTTIVDGLLKQSKTFRDNESEMSQDLILDSNDQERERGITILAKNTAVIYKDTKINIIDTPGHSDFGGEVERTLNMADGALLVVDSQEGPMPQTKFVLKKALELGLKIIVVVNKIDKKDALIKNSLHKIYDLFLELATHENQLEIPILYAIGRDGKAWKDFDFSKIAELTAAPADFTPIFEAVLKHVPQPESRDSEPFQMLVSTLDWDNYKGKYAIGRVTRGVVKPGMPVILISADGKTEKTSVEKVFVNQGLKRVETEIGVSGDIVSLTGIKNANIGETVCDAATPEALPTIKIEEPTLAISIGPNTSPFLGKEGKFLTGRQILERIERELQTNVAMKFKIEEGQYVLSGRGELHLSVFLETLRREGFELSVGKPRVITKTIDGVEMEPVEELTIDVENTHLGAIKSELGRRHGVLMSQEELTSESSRLVFEIATRGILGLRGILLTLSKGTAVLSSMFSKYEKLGAAIPKLRKGAIVASHSGKAVPHGLVPAHEKGPVFIAPQTTVYQGMIVGINGRDEDVEVNVCKEKQLTNNRSSGEDGITIPPPVEMSLEQYLGLLEDDELLEITPVSLRLRKKILDSTLRRRAISRII</sequence>
<dbReference type="Gene3D" id="3.30.70.240">
    <property type="match status" value="1"/>
</dbReference>
<dbReference type="InterPro" id="IPR005225">
    <property type="entry name" value="Small_GTP-bd"/>
</dbReference>
<dbReference type="PROSITE" id="PS00301">
    <property type="entry name" value="G_TR_1"/>
    <property type="match status" value="1"/>
</dbReference>
<dbReference type="Proteomes" id="UP000034544">
    <property type="component" value="Unassembled WGS sequence"/>
</dbReference>
<dbReference type="Gene3D" id="3.30.70.870">
    <property type="entry name" value="Elongation Factor G (Translational Gtpase), domain 3"/>
    <property type="match status" value="1"/>
</dbReference>
<dbReference type="PANTHER" id="PTHR42908:SF8">
    <property type="entry name" value="TR-TYPE G DOMAIN-CONTAINING PROTEIN"/>
    <property type="match status" value="1"/>
</dbReference>
<evidence type="ECO:0000256" key="2">
    <source>
        <dbReference type="ARBA" id="ARBA00035722"/>
    </source>
</evidence>
<dbReference type="InterPro" id="IPR048876">
    <property type="entry name" value="BipA_C"/>
</dbReference>
<dbReference type="Pfam" id="PF21018">
    <property type="entry name" value="BipA_C"/>
    <property type="match status" value="1"/>
</dbReference>
<feature type="domain" description="Tr-type G" evidence="3">
    <location>
        <begin position="1"/>
        <end position="206"/>
    </location>
</feature>
<proteinExistence type="predicted"/>
<dbReference type="Pfam" id="PF00679">
    <property type="entry name" value="EFG_C"/>
    <property type="match status" value="1"/>
</dbReference>
<dbReference type="InterPro" id="IPR000640">
    <property type="entry name" value="EFG_V-like"/>
</dbReference>
<dbReference type="GO" id="GO:1990904">
    <property type="term" value="C:ribonucleoprotein complex"/>
    <property type="evidence" value="ECO:0007669"/>
    <property type="project" value="TreeGrafter"/>
</dbReference>
<dbReference type="PANTHER" id="PTHR42908">
    <property type="entry name" value="TRANSLATION ELONGATION FACTOR-RELATED"/>
    <property type="match status" value="1"/>
</dbReference>
<dbReference type="AlphaFoldDB" id="A0A0G0Z473"/>
<dbReference type="GO" id="GO:0005829">
    <property type="term" value="C:cytosol"/>
    <property type="evidence" value="ECO:0007669"/>
    <property type="project" value="TreeGrafter"/>
</dbReference>
<dbReference type="Pfam" id="PF03144">
    <property type="entry name" value="GTP_EFTU_D2"/>
    <property type="match status" value="1"/>
</dbReference>
<dbReference type="InterPro" id="IPR004161">
    <property type="entry name" value="EFTu-like_2"/>
</dbReference>
<dbReference type="GO" id="GO:0005525">
    <property type="term" value="F:GTP binding"/>
    <property type="evidence" value="ECO:0007669"/>
    <property type="project" value="UniProtKB-KW"/>
</dbReference>
<dbReference type="Gene3D" id="2.40.30.10">
    <property type="entry name" value="Translation factors"/>
    <property type="match status" value="1"/>
</dbReference>
<dbReference type="NCBIfam" id="TIGR00231">
    <property type="entry name" value="small_GTP"/>
    <property type="match status" value="1"/>
</dbReference>
<evidence type="ECO:0000313" key="5">
    <source>
        <dbReference type="Proteomes" id="UP000034544"/>
    </source>
</evidence>
<reference evidence="4 5" key="1">
    <citation type="journal article" date="2015" name="Nature">
        <title>rRNA introns, odd ribosomes, and small enigmatic genomes across a large radiation of phyla.</title>
        <authorList>
            <person name="Brown C.T."/>
            <person name="Hug L.A."/>
            <person name="Thomas B.C."/>
            <person name="Sharon I."/>
            <person name="Castelle C.J."/>
            <person name="Singh A."/>
            <person name="Wilkins M.J."/>
            <person name="Williams K.H."/>
            <person name="Banfield J.F."/>
        </authorList>
    </citation>
    <scope>NUCLEOTIDE SEQUENCE [LARGE SCALE GENOMIC DNA]</scope>
</reference>
<evidence type="ECO:0000256" key="1">
    <source>
        <dbReference type="ARBA" id="ARBA00023134"/>
    </source>
</evidence>
<name>A0A0G0Z473_UNCKA</name>
<dbReference type="SUPFAM" id="SSF52540">
    <property type="entry name" value="P-loop containing nucleoside triphosphate hydrolases"/>
    <property type="match status" value="1"/>
</dbReference>
<dbReference type="GO" id="GO:0003924">
    <property type="term" value="F:GTPase activity"/>
    <property type="evidence" value="ECO:0007669"/>
    <property type="project" value="InterPro"/>
</dbReference>
<comment type="caution">
    <text evidence="4">The sequence shown here is derived from an EMBL/GenBank/DDBJ whole genome shotgun (WGS) entry which is preliminary data.</text>
</comment>
<dbReference type="EMBL" id="LCBF01000003">
    <property type="protein sequence ID" value="KKS07708.1"/>
    <property type="molecule type" value="Genomic_DNA"/>
</dbReference>
<dbReference type="InterPro" id="IPR042116">
    <property type="entry name" value="TypA/BipA_C"/>
</dbReference>
<dbReference type="InterPro" id="IPR006298">
    <property type="entry name" value="BipA"/>
</dbReference>
<dbReference type="FunFam" id="2.40.30.10:FF:000016">
    <property type="entry name" value="GTP-binding protein TypA"/>
    <property type="match status" value="1"/>
</dbReference>
<protein>
    <recommendedName>
        <fullName evidence="2">50S ribosomal subunit assembly factor BipA</fullName>
    </recommendedName>
</protein>
<dbReference type="InterPro" id="IPR035647">
    <property type="entry name" value="EFG_III/V"/>
</dbReference>
<dbReference type="InterPro" id="IPR009000">
    <property type="entry name" value="Transl_B-barrel_sf"/>
</dbReference>
<dbReference type="FunFam" id="3.40.50.300:FF:000055">
    <property type="entry name" value="GTP-binding protein TypA"/>
    <property type="match status" value="1"/>
</dbReference>
<dbReference type="PRINTS" id="PR00315">
    <property type="entry name" value="ELONGATNFCT"/>
</dbReference>
<organism evidence="4 5">
    <name type="scientific">candidate division WWE3 bacterium GW2011_GWE1_41_27</name>
    <dbReference type="NCBI Taxonomy" id="1619131"/>
    <lineage>
        <taxon>Bacteria</taxon>
        <taxon>Katanobacteria</taxon>
    </lineage>
</organism>
<accession>A0A0G0Z473</accession>
<dbReference type="CDD" id="cd03691">
    <property type="entry name" value="BipA_TypA_II"/>
    <property type="match status" value="1"/>
</dbReference>
<dbReference type="InterPro" id="IPR047041">
    <property type="entry name" value="BipA_GTP-bd_dom"/>
</dbReference>
<dbReference type="NCBIfam" id="TIGR01394">
    <property type="entry name" value="TypA_BipA"/>
    <property type="match status" value="1"/>
</dbReference>
<dbReference type="PATRIC" id="fig|1619131.3.peg.92"/>
<keyword evidence="1" id="KW-0547">Nucleotide-binding</keyword>
<keyword evidence="1" id="KW-0342">GTP-binding</keyword>
<dbReference type="Gene3D" id="3.40.50.300">
    <property type="entry name" value="P-loop containing nucleotide triphosphate hydrolases"/>
    <property type="match status" value="1"/>
</dbReference>
<evidence type="ECO:0000259" key="3">
    <source>
        <dbReference type="PROSITE" id="PS51722"/>
    </source>
</evidence>
<dbReference type="InterPro" id="IPR031157">
    <property type="entry name" value="G_TR_CS"/>
</dbReference>
<dbReference type="InterPro" id="IPR047042">
    <property type="entry name" value="BipA_II"/>
</dbReference>
<dbReference type="CDD" id="cd01891">
    <property type="entry name" value="TypA_BipA"/>
    <property type="match status" value="1"/>
</dbReference>
<gene>
    <name evidence="4" type="ORF">UU59_C0003G0008</name>
</gene>
<dbReference type="InterPro" id="IPR027417">
    <property type="entry name" value="P-loop_NTPase"/>
</dbReference>
<dbReference type="SUPFAM" id="SSF50447">
    <property type="entry name" value="Translation proteins"/>
    <property type="match status" value="1"/>
</dbReference>
<dbReference type="Gene3D" id="2.40.50.250">
    <property type="entry name" value="bipa protein"/>
    <property type="match status" value="1"/>
</dbReference>
<evidence type="ECO:0000313" key="4">
    <source>
        <dbReference type="EMBL" id="KKS07708.1"/>
    </source>
</evidence>
<dbReference type="PROSITE" id="PS51722">
    <property type="entry name" value="G_TR_2"/>
    <property type="match status" value="1"/>
</dbReference>
<dbReference type="SUPFAM" id="SSF54980">
    <property type="entry name" value="EF-G C-terminal domain-like"/>
    <property type="match status" value="2"/>
</dbReference>